<dbReference type="GO" id="GO:0000407">
    <property type="term" value="C:phagophore assembly site"/>
    <property type="evidence" value="ECO:0000318"/>
    <property type="project" value="GO_Central"/>
</dbReference>
<protein>
    <recommendedName>
        <fullName evidence="2">Ubiquitin-like-conjugating enzyme ATG10</fullName>
    </recommendedName>
    <alternativeName>
        <fullName evidence="6">Autophagy-related protein 10</fullName>
    </alternativeName>
</protein>
<keyword evidence="3" id="KW-0808">Transferase</keyword>
<comment type="caution">
    <text evidence="7">The sequence shown here is derived from an EMBL/GenBank/DDBJ whole genome shotgun (WGS) entry which is preliminary data.</text>
</comment>
<keyword evidence="8" id="KW-1185">Reference proteome</keyword>
<dbReference type="OMA" id="DSKWTFI"/>
<evidence type="ECO:0000256" key="6">
    <source>
        <dbReference type="ARBA" id="ARBA00029833"/>
    </source>
</evidence>
<evidence type="ECO:0000256" key="2">
    <source>
        <dbReference type="ARBA" id="ARBA00021099"/>
    </source>
</evidence>
<dbReference type="Proteomes" id="UP000036987">
    <property type="component" value="Unassembled WGS sequence"/>
</dbReference>
<dbReference type="GO" id="GO:0000045">
    <property type="term" value="P:autophagosome assembly"/>
    <property type="evidence" value="ECO:0000318"/>
    <property type="project" value="GO_Central"/>
</dbReference>
<dbReference type="InterPro" id="IPR007135">
    <property type="entry name" value="Atg3/Atg10"/>
</dbReference>
<dbReference type="GO" id="GO:0044804">
    <property type="term" value="P:nucleophagy"/>
    <property type="evidence" value="ECO:0000318"/>
    <property type="project" value="GO_Central"/>
</dbReference>
<comment type="similarity">
    <text evidence="1">Belongs to the ATG10 family.</text>
</comment>
<organism evidence="7 8">
    <name type="scientific">Zostera marina</name>
    <name type="common">Eelgrass</name>
    <dbReference type="NCBI Taxonomy" id="29655"/>
    <lineage>
        <taxon>Eukaryota</taxon>
        <taxon>Viridiplantae</taxon>
        <taxon>Streptophyta</taxon>
        <taxon>Embryophyta</taxon>
        <taxon>Tracheophyta</taxon>
        <taxon>Spermatophyta</taxon>
        <taxon>Magnoliopsida</taxon>
        <taxon>Liliopsida</taxon>
        <taxon>Zosteraceae</taxon>
        <taxon>Zostera</taxon>
    </lineage>
</organism>
<dbReference type="OrthoDB" id="4089664at2759"/>
<gene>
    <name evidence="7" type="ORF">ZOSMA_237G00170</name>
</gene>
<evidence type="ECO:0000256" key="4">
    <source>
        <dbReference type="ARBA" id="ARBA00022786"/>
    </source>
</evidence>
<dbReference type="STRING" id="29655.A0A0K9PHX4"/>
<evidence type="ECO:0000313" key="7">
    <source>
        <dbReference type="EMBL" id="KMZ68556.1"/>
    </source>
</evidence>
<dbReference type="AlphaFoldDB" id="A0A0K9PHX4"/>
<dbReference type="PANTHER" id="PTHR14957:SF1">
    <property type="entry name" value="UBIQUITIN-LIKE-CONJUGATING ENZYME ATG10"/>
    <property type="match status" value="1"/>
</dbReference>
<keyword evidence="5" id="KW-0072">Autophagy</keyword>
<keyword evidence="4" id="KW-0833">Ubl conjugation pathway</keyword>
<name>A0A0K9PHX4_ZOSMR</name>
<dbReference type="Gene3D" id="3.30.1460.50">
    <property type="match status" value="1"/>
</dbReference>
<evidence type="ECO:0000256" key="3">
    <source>
        <dbReference type="ARBA" id="ARBA00022679"/>
    </source>
</evidence>
<evidence type="ECO:0000313" key="8">
    <source>
        <dbReference type="Proteomes" id="UP000036987"/>
    </source>
</evidence>
<dbReference type="GO" id="GO:0019787">
    <property type="term" value="F:ubiquitin-like protein transferase activity"/>
    <property type="evidence" value="ECO:0000318"/>
    <property type="project" value="GO_Central"/>
</dbReference>
<dbReference type="PANTHER" id="PTHR14957">
    <property type="entry name" value="UBIQUITIN-LIKE-CONJUGATING ENZYME ATG10"/>
    <property type="match status" value="1"/>
</dbReference>
<reference evidence="8" key="1">
    <citation type="journal article" date="2016" name="Nature">
        <title>The genome of the seagrass Zostera marina reveals angiosperm adaptation to the sea.</title>
        <authorList>
            <person name="Olsen J.L."/>
            <person name="Rouze P."/>
            <person name="Verhelst B."/>
            <person name="Lin Y.-C."/>
            <person name="Bayer T."/>
            <person name="Collen J."/>
            <person name="Dattolo E."/>
            <person name="De Paoli E."/>
            <person name="Dittami S."/>
            <person name="Maumus F."/>
            <person name="Michel G."/>
            <person name="Kersting A."/>
            <person name="Lauritano C."/>
            <person name="Lohaus R."/>
            <person name="Toepel M."/>
            <person name="Tonon T."/>
            <person name="Vanneste K."/>
            <person name="Amirebrahimi M."/>
            <person name="Brakel J."/>
            <person name="Bostroem C."/>
            <person name="Chovatia M."/>
            <person name="Grimwood J."/>
            <person name="Jenkins J.W."/>
            <person name="Jueterbock A."/>
            <person name="Mraz A."/>
            <person name="Stam W.T."/>
            <person name="Tice H."/>
            <person name="Bornberg-Bauer E."/>
            <person name="Green P.J."/>
            <person name="Pearson G.A."/>
            <person name="Procaccini G."/>
            <person name="Duarte C.M."/>
            <person name="Schmutz J."/>
            <person name="Reusch T.B.H."/>
            <person name="Van de Peer Y."/>
        </authorList>
    </citation>
    <scope>NUCLEOTIDE SEQUENCE [LARGE SCALE GENOMIC DNA]</scope>
    <source>
        <strain evidence="8">cv. Finnish</strain>
    </source>
</reference>
<dbReference type="Pfam" id="PF03987">
    <property type="entry name" value="Autophagy_act_C"/>
    <property type="match status" value="1"/>
</dbReference>
<sequence length="255" mass="29596">MKKNWRSDGTLSADDFVISAIDLIEKWKQIDSAKNLWSLNSSRIGDVYLSLVENIYCSGENNPNFSHHFQNKDEELTWHHHSSEEINIEEDEVYDDVDNDTEDIAALVLDGNNDIHTYDFHIIYSHSYKVPVLYFRGCKHDGQPLDSRSVERDLPLYSSTIMKESKWTYVTQEEHPFLHRSWYMLHPCGTSEWMKLLLLAGSKESDDTPRNEQPLSESELSEVKRYLPSWLSVVGQVVGLKIPFEIQKKSDTHTS</sequence>
<accession>A0A0K9PHX4</accession>
<dbReference type="EMBL" id="LFYR01000834">
    <property type="protein sequence ID" value="KMZ68556.1"/>
    <property type="molecule type" value="Genomic_DNA"/>
</dbReference>
<evidence type="ECO:0000256" key="1">
    <source>
        <dbReference type="ARBA" id="ARBA00005696"/>
    </source>
</evidence>
<proteinExistence type="inferred from homology"/>
<dbReference type="GO" id="GO:0061723">
    <property type="term" value="P:glycophagy"/>
    <property type="evidence" value="ECO:0000318"/>
    <property type="project" value="GO_Central"/>
</dbReference>
<evidence type="ECO:0000256" key="5">
    <source>
        <dbReference type="ARBA" id="ARBA00023006"/>
    </source>
</evidence>